<dbReference type="GO" id="GO:0000270">
    <property type="term" value="P:peptidoglycan metabolic process"/>
    <property type="evidence" value="ECO:0007669"/>
    <property type="project" value="TreeGrafter"/>
</dbReference>
<dbReference type="EMBL" id="JACHNA010000001">
    <property type="protein sequence ID" value="MBB4736326.1"/>
    <property type="molecule type" value="Genomic_DNA"/>
</dbReference>
<keyword evidence="3" id="KW-0732">Signal</keyword>
<feature type="signal peptide" evidence="3">
    <location>
        <begin position="1"/>
        <end position="20"/>
    </location>
</feature>
<evidence type="ECO:0000256" key="3">
    <source>
        <dbReference type="SAM" id="SignalP"/>
    </source>
</evidence>
<dbReference type="SUPFAM" id="SSF56601">
    <property type="entry name" value="beta-lactamase/transpeptidase-like"/>
    <property type="match status" value="1"/>
</dbReference>
<keyword evidence="4" id="KW-0645">Protease</keyword>
<dbReference type="EC" id="3.4.16.4" evidence="4"/>
<dbReference type="Proteomes" id="UP000540191">
    <property type="component" value="Unassembled WGS sequence"/>
</dbReference>
<dbReference type="RefSeq" id="WP_184241927.1">
    <property type="nucleotide sequence ID" value="NZ_JACHNA010000001.1"/>
</dbReference>
<name>A0A7W7GQ85_9MICC</name>
<accession>A0A7W7GQ85</accession>
<organism evidence="4 5">
    <name type="scientific">Micrococcus cohnii</name>
    <dbReference type="NCBI Taxonomy" id="993416"/>
    <lineage>
        <taxon>Bacteria</taxon>
        <taxon>Bacillati</taxon>
        <taxon>Actinomycetota</taxon>
        <taxon>Actinomycetes</taxon>
        <taxon>Micrococcales</taxon>
        <taxon>Micrococcaceae</taxon>
        <taxon>Micrococcus</taxon>
    </lineage>
</organism>
<comment type="caution">
    <text evidence="4">The sequence shown here is derived from an EMBL/GenBank/DDBJ whole genome shotgun (WGS) entry which is preliminary data.</text>
</comment>
<comment type="similarity">
    <text evidence="1">Belongs to the peptidase S13 family.</text>
</comment>
<dbReference type="AlphaFoldDB" id="A0A7W7GQ85"/>
<dbReference type="InterPro" id="IPR012338">
    <property type="entry name" value="Beta-lactam/transpept-like"/>
</dbReference>
<evidence type="ECO:0000256" key="2">
    <source>
        <dbReference type="ARBA" id="ARBA00022801"/>
    </source>
</evidence>
<dbReference type="Pfam" id="PF02113">
    <property type="entry name" value="Peptidase_S13"/>
    <property type="match status" value="2"/>
</dbReference>
<sequence>MSLAPLFSAMAERAASVMLAAGMTLAPAPAPAPHDAAPLEGTVVTDQVVAASEAGAPGADQLTATAEAALADAPGTAHVSIRDLATGEELTQIADDEPVAPASSVKVLTAAAVLNELGPERRLRTWTVLADEHADGPAEVVLVGGGDALLGTGASDPDAVSGRAGLSTLAQRTVDGLQRRGVTGEVIVTVDPRLFGGDGRNPAWADDLYEQGHVSPVRPLATYGGREEYGTGQDRVEDTAGFAAERFQSALADAAEAADADVDVRVREQVPRTDADRAEVLDAPPLGLVESATVAEQVAFMLGHSDNQVAEVLARDAAHLAGEKPAPEGVCRVLVDAADRLRVNTRGLDLADASGLAGDNRVTADQLTGVLAAAARSPRLQPVVEALPAPGTDSTLQDRLVGTAAQDRVQAKTGTLLDSVSLTGRLRTASGREVVFSIVLTGIDADVTEARDAIDETVVALAEL</sequence>
<reference evidence="4 5" key="1">
    <citation type="submission" date="2020-08" db="EMBL/GenBank/DDBJ databases">
        <title>Sequencing the genomes of 1000 actinobacteria strains.</title>
        <authorList>
            <person name="Klenk H.-P."/>
        </authorList>
    </citation>
    <scope>NUCLEOTIDE SEQUENCE [LARGE SCALE GENOMIC DNA]</scope>
    <source>
        <strain evidence="4 5">DSM 23974</strain>
    </source>
</reference>
<gene>
    <name evidence="4" type="ORF">HDA30_001834</name>
</gene>
<keyword evidence="5" id="KW-1185">Reference proteome</keyword>
<dbReference type="PANTHER" id="PTHR30023:SF0">
    <property type="entry name" value="PENICILLIN-SENSITIVE CARBOXYPEPTIDASE A"/>
    <property type="match status" value="1"/>
</dbReference>
<dbReference type="InterPro" id="IPR000667">
    <property type="entry name" value="Peptidase_S13"/>
</dbReference>
<feature type="chain" id="PRO_5039307365" evidence="3">
    <location>
        <begin position="21"/>
        <end position="464"/>
    </location>
</feature>
<evidence type="ECO:0000313" key="5">
    <source>
        <dbReference type="Proteomes" id="UP000540191"/>
    </source>
</evidence>
<dbReference type="PANTHER" id="PTHR30023">
    <property type="entry name" value="D-ALANYL-D-ALANINE CARBOXYPEPTIDASE"/>
    <property type="match status" value="1"/>
</dbReference>
<dbReference type="Gene3D" id="3.40.710.10">
    <property type="entry name" value="DD-peptidase/beta-lactamase superfamily"/>
    <property type="match status" value="2"/>
</dbReference>
<dbReference type="PRINTS" id="PR00922">
    <property type="entry name" value="DADACBPTASE3"/>
</dbReference>
<dbReference type="GO" id="GO:0009002">
    <property type="term" value="F:serine-type D-Ala-D-Ala carboxypeptidase activity"/>
    <property type="evidence" value="ECO:0007669"/>
    <property type="project" value="UniProtKB-EC"/>
</dbReference>
<proteinExistence type="inferred from homology"/>
<dbReference type="EC" id="3.4.21.-" evidence="4"/>
<evidence type="ECO:0000313" key="4">
    <source>
        <dbReference type="EMBL" id="MBB4736326.1"/>
    </source>
</evidence>
<keyword evidence="4" id="KW-0121">Carboxypeptidase</keyword>
<dbReference type="GO" id="GO:0006508">
    <property type="term" value="P:proteolysis"/>
    <property type="evidence" value="ECO:0007669"/>
    <property type="project" value="InterPro"/>
</dbReference>
<protein>
    <submittedName>
        <fullName evidence="4">D-alanyl-D-alanine carboxypeptidase/D-alanyl-D-alanine-endopeptidase (Penicillin-binding protein 4)</fullName>
        <ecNumber evidence="4">3.4.16.4</ecNumber>
        <ecNumber evidence="4">3.4.21.-</ecNumber>
    </submittedName>
</protein>
<evidence type="ECO:0000256" key="1">
    <source>
        <dbReference type="ARBA" id="ARBA00006096"/>
    </source>
</evidence>
<keyword evidence="2 4" id="KW-0378">Hydrolase</keyword>